<comment type="cofactor">
    <cofactor evidence="1 17">
        <name>pyridoxal 5'-phosphate</name>
        <dbReference type="ChEBI" id="CHEBI:597326"/>
    </cofactor>
</comment>
<dbReference type="InterPro" id="IPR036038">
    <property type="entry name" value="Aminotransferase-like"/>
</dbReference>
<evidence type="ECO:0000256" key="16">
    <source>
        <dbReference type="RuleBase" id="RU004106"/>
    </source>
</evidence>
<dbReference type="EC" id="2.6.1.42" evidence="7"/>
<evidence type="ECO:0000256" key="17">
    <source>
        <dbReference type="RuleBase" id="RU004516"/>
    </source>
</evidence>
<dbReference type="InterPro" id="IPR050571">
    <property type="entry name" value="Class-IV_PLP-Dep_Aminotrnsfr"/>
</dbReference>
<keyword evidence="12" id="KW-0100">Branched-chain amino acid biosynthesis</keyword>
<keyword evidence="9" id="KW-0028">Amino-acid biosynthesis</keyword>
<keyword evidence="11 17" id="KW-0663">Pyridoxal phosphate</keyword>
<dbReference type="InterPro" id="IPR001544">
    <property type="entry name" value="Aminotrans_IV"/>
</dbReference>
<comment type="catalytic activity">
    <reaction evidence="14">
        <text>L-isoleucine + 2-oxoglutarate = (S)-3-methyl-2-oxopentanoate + L-glutamate</text>
        <dbReference type="Rhea" id="RHEA:24801"/>
        <dbReference type="ChEBI" id="CHEBI:16810"/>
        <dbReference type="ChEBI" id="CHEBI:29985"/>
        <dbReference type="ChEBI" id="CHEBI:35146"/>
        <dbReference type="ChEBI" id="CHEBI:58045"/>
        <dbReference type="EC" id="2.6.1.42"/>
    </reaction>
</comment>
<dbReference type="InterPro" id="IPR043132">
    <property type="entry name" value="BCAT-like_C"/>
</dbReference>
<comment type="function">
    <text evidence="2">Acts on leucine, isoleucine and valine.</text>
</comment>
<evidence type="ECO:0000256" key="15">
    <source>
        <dbReference type="ARBA" id="ARBA00049229"/>
    </source>
</evidence>
<keyword evidence="10" id="KW-0808">Transferase</keyword>
<comment type="pathway">
    <text evidence="3">Amino-acid biosynthesis; L-isoleucine biosynthesis; L-isoleucine from 2-oxobutanoate: step 4/4.</text>
</comment>
<dbReference type="AlphaFoldDB" id="A0A8S4BXN8"/>
<evidence type="ECO:0000313" key="19">
    <source>
        <dbReference type="Proteomes" id="UP000837675"/>
    </source>
</evidence>
<dbReference type="SUPFAM" id="SSF56752">
    <property type="entry name" value="D-aminoacid aminotransferase-like PLP-dependent enzymes"/>
    <property type="match status" value="1"/>
</dbReference>
<dbReference type="PANTHER" id="PTHR42743:SF11">
    <property type="entry name" value="AMINODEOXYCHORISMATE LYASE"/>
    <property type="match status" value="1"/>
</dbReference>
<evidence type="ECO:0000256" key="9">
    <source>
        <dbReference type="ARBA" id="ARBA00022605"/>
    </source>
</evidence>
<dbReference type="GO" id="GO:0009082">
    <property type="term" value="P:branched-chain amino acid biosynthetic process"/>
    <property type="evidence" value="ECO:0007669"/>
    <property type="project" value="UniProtKB-KW"/>
</dbReference>
<evidence type="ECO:0000256" key="5">
    <source>
        <dbReference type="ARBA" id="ARBA00005072"/>
    </source>
</evidence>
<dbReference type="GO" id="GO:0004084">
    <property type="term" value="F:branched-chain-amino-acid transaminase activity"/>
    <property type="evidence" value="ECO:0007669"/>
    <property type="project" value="UniProtKB-EC"/>
</dbReference>
<protein>
    <recommendedName>
        <fullName evidence="7">branched-chain-amino-acid transaminase</fullName>
        <ecNumber evidence="7">2.6.1.42</ecNumber>
    </recommendedName>
</protein>
<proteinExistence type="inferred from homology"/>
<dbReference type="InterPro" id="IPR005785">
    <property type="entry name" value="B_amino_transI"/>
</dbReference>
<evidence type="ECO:0000256" key="2">
    <source>
        <dbReference type="ARBA" id="ARBA00003109"/>
    </source>
</evidence>
<reference evidence="18" key="1">
    <citation type="submission" date="2021-06" db="EMBL/GenBank/DDBJ databases">
        <authorList>
            <person name="Nardi T."/>
            <person name="Nardi T."/>
        </authorList>
    </citation>
    <scope>NUCLEOTIDE SEQUENCE</scope>
</reference>
<evidence type="ECO:0000256" key="11">
    <source>
        <dbReference type="ARBA" id="ARBA00022898"/>
    </source>
</evidence>
<name>A0A8S4BXN8_9ACAR</name>
<keyword evidence="19" id="KW-1185">Reference proteome</keyword>
<keyword evidence="8" id="KW-0032">Aminotransferase</keyword>
<dbReference type="PROSITE" id="PS00770">
    <property type="entry name" value="AA_TRANSFER_CLASS_4"/>
    <property type="match status" value="1"/>
</dbReference>
<comment type="caution">
    <text evidence="18">The sequence shown here is derived from an EMBL/GenBank/DDBJ whole genome shotgun (WGS) entry which is preliminary data.</text>
</comment>
<evidence type="ECO:0000256" key="12">
    <source>
        <dbReference type="ARBA" id="ARBA00023304"/>
    </source>
</evidence>
<comment type="catalytic activity">
    <reaction evidence="13">
        <text>L-valine + 2-oxoglutarate = 3-methyl-2-oxobutanoate + L-glutamate</text>
        <dbReference type="Rhea" id="RHEA:24813"/>
        <dbReference type="ChEBI" id="CHEBI:11851"/>
        <dbReference type="ChEBI" id="CHEBI:16810"/>
        <dbReference type="ChEBI" id="CHEBI:29985"/>
        <dbReference type="ChEBI" id="CHEBI:57762"/>
        <dbReference type="EC" id="2.6.1.42"/>
    </reaction>
</comment>
<dbReference type="GO" id="GO:0008652">
    <property type="term" value="P:amino acid biosynthetic process"/>
    <property type="evidence" value="ECO:0007669"/>
    <property type="project" value="UniProtKB-KW"/>
</dbReference>
<dbReference type="PANTHER" id="PTHR42743">
    <property type="entry name" value="AMINO-ACID AMINOTRANSFERASE"/>
    <property type="match status" value="1"/>
</dbReference>
<dbReference type="Proteomes" id="UP000837675">
    <property type="component" value="Unassembled WGS sequence"/>
</dbReference>
<evidence type="ECO:0000256" key="7">
    <source>
        <dbReference type="ARBA" id="ARBA00013053"/>
    </source>
</evidence>
<evidence type="ECO:0000256" key="4">
    <source>
        <dbReference type="ARBA" id="ARBA00004931"/>
    </source>
</evidence>
<evidence type="ECO:0000256" key="10">
    <source>
        <dbReference type="ARBA" id="ARBA00022679"/>
    </source>
</evidence>
<dbReference type="InterPro" id="IPR018300">
    <property type="entry name" value="Aminotrans_IV_CS"/>
</dbReference>
<sequence length="291" mass="32941">MFDDLPGSIWLDGKIVSWKDARIHVMTHALHYASSVYEGLRAYGGKLLKAHQHYERFHQSANYLDFEIPYAIEELIEATEFLVKQGNYDQGYIRAIAWCGSKKMTVSHNGANVHVAIAVWERPVNYTESQFKNGIRMNISNWYRPDPKTAPVHSKASGLYMISSMSKRSSELLGFDDALMLDYRGNIAEASSSNIFLVIDGELFTPKPECFLNGITRRTCLDIARDLNINVYETKLTLDDLDRAQEVFLTGTAIEILSVGSIEGNGKSWQFRPAGVTNAIYNEFRNIINKL</sequence>
<comment type="pathway">
    <text evidence="5">Amino-acid biosynthesis; L-leucine biosynthesis; L-leucine from 3-methyl-2-oxobutanoate: step 4/4.</text>
</comment>
<dbReference type="EMBL" id="CAJVAF010000315">
    <property type="protein sequence ID" value="CAG7596139.1"/>
    <property type="molecule type" value="Genomic_DNA"/>
</dbReference>
<evidence type="ECO:0000256" key="6">
    <source>
        <dbReference type="ARBA" id="ARBA00009320"/>
    </source>
</evidence>
<gene>
    <name evidence="18" type="ORF">MHYMCMPASI_00859</name>
</gene>
<dbReference type="Pfam" id="PF01063">
    <property type="entry name" value="Aminotran_4"/>
    <property type="match status" value="1"/>
</dbReference>
<dbReference type="InterPro" id="IPR043131">
    <property type="entry name" value="BCAT-like_N"/>
</dbReference>
<evidence type="ECO:0000256" key="14">
    <source>
        <dbReference type="ARBA" id="ARBA00048798"/>
    </source>
</evidence>
<evidence type="ECO:0000256" key="3">
    <source>
        <dbReference type="ARBA" id="ARBA00004824"/>
    </source>
</evidence>
<dbReference type="FunFam" id="3.20.10.10:FF:000002">
    <property type="entry name" value="D-alanine aminotransferase"/>
    <property type="match status" value="1"/>
</dbReference>
<accession>A0A8S4BXN8</accession>
<organism evidence="18 19">
    <name type="scientific">Hyalomma marginatum</name>
    <dbReference type="NCBI Taxonomy" id="34627"/>
    <lineage>
        <taxon>Eukaryota</taxon>
        <taxon>Metazoa</taxon>
        <taxon>Ecdysozoa</taxon>
        <taxon>Arthropoda</taxon>
        <taxon>Chelicerata</taxon>
        <taxon>Arachnida</taxon>
        <taxon>Acari</taxon>
        <taxon>Parasitiformes</taxon>
        <taxon>Ixodida</taxon>
        <taxon>Ixodoidea</taxon>
        <taxon>Ixodidae</taxon>
        <taxon>Hyalomminae</taxon>
        <taxon>Hyalomma</taxon>
    </lineage>
</organism>
<comment type="similarity">
    <text evidence="6 16">Belongs to the class-IV pyridoxal-phosphate-dependent aminotransferase family.</text>
</comment>
<dbReference type="Gene3D" id="3.20.10.10">
    <property type="entry name" value="D-amino Acid Aminotransferase, subunit A, domain 2"/>
    <property type="match status" value="1"/>
</dbReference>
<comment type="pathway">
    <text evidence="4">Amino-acid biosynthesis; L-valine biosynthesis; L-valine from pyruvate: step 4/4.</text>
</comment>
<evidence type="ECO:0000313" key="18">
    <source>
        <dbReference type="EMBL" id="CAG7596139.1"/>
    </source>
</evidence>
<comment type="catalytic activity">
    <reaction evidence="15">
        <text>L-leucine + 2-oxoglutarate = 4-methyl-2-oxopentanoate + L-glutamate</text>
        <dbReference type="Rhea" id="RHEA:18321"/>
        <dbReference type="ChEBI" id="CHEBI:16810"/>
        <dbReference type="ChEBI" id="CHEBI:17865"/>
        <dbReference type="ChEBI" id="CHEBI:29985"/>
        <dbReference type="ChEBI" id="CHEBI:57427"/>
        <dbReference type="EC" id="2.6.1.42"/>
    </reaction>
</comment>
<dbReference type="NCBIfam" id="TIGR01122">
    <property type="entry name" value="ilvE_I"/>
    <property type="match status" value="1"/>
</dbReference>
<dbReference type="Gene3D" id="3.30.470.10">
    <property type="match status" value="1"/>
</dbReference>
<dbReference type="NCBIfam" id="NF005146">
    <property type="entry name" value="PRK06606.1"/>
    <property type="match status" value="1"/>
</dbReference>
<evidence type="ECO:0000256" key="8">
    <source>
        <dbReference type="ARBA" id="ARBA00022576"/>
    </source>
</evidence>
<evidence type="ECO:0000256" key="13">
    <source>
        <dbReference type="ARBA" id="ARBA00048212"/>
    </source>
</evidence>
<evidence type="ECO:0000256" key="1">
    <source>
        <dbReference type="ARBA" id="ARBA00001933"/>
    </source>
</evidence>